<keyword evidence="3" id="KW-1185">Reference proteome</keyword>
<evidence type="ECO:0000313" key="3">
    <source>
        <dbReference type="Proteomes" id="UP001501556"/>
    </source>
</evidence>
<accession>A0ABP7PRZ9</accession>
<reference evidence="3" key="1">
    <citation type="journal article" date="2019" name="Int. J. Syst. Evol. Microbiol.">
        <title>The Global Catalogue of Microorganisms (GCM) 10K type strain sequencing project: providing services to taxonomists for standard genome sequencing and annotation.</title>
        <authorList>
            <consortium name="The Broad Institute Genomics Platform"/>
            <consortium name="The Broad Institute Genome Sequencing Center for Infectious Disease"/>
            <person name="Wu L."/>
            <person name="Ma J."/>
        </authorList>
    </citation>
    <scope>NUCLEOTIDE SEQUENCE [LARGE SCALE GENOMIC DNA]</scope>
    <source>
        <strain evidence="3">JCM 17217</strain>
    </source>
</reference>
<dbReference type="InterPro" id="IPR044060">
    <property type="entry name" value="Bacterial_rp_domain"/>
</dbReference>
<feature type="domain" description="Bacterial repeat" evidence="1">
    <location>
        <begin position="301"/>
        <end position="371"/>
    </location>
</feature>
<dbReference type="Gene3D" id="3.40.50.1110">
    <property type="entry name" value="SGNH hydrolase"/>
    <property type="match status" value="1"/>
</dbReference>
<organism evidence="2 3">
    <name type="scientific">Hymenobacter antarcticus</name>
    <dbReference type="NCBI Taxonomy" id="486270"/>
    <lineage>
        <taxon>Bacteria</taxon>
        <taxon>Pseudomonadati</taxon>
        <taxon>Bacteroidota</taxon>
        <taxon>Cytophagia</taxon>
        <taxon>Cytophagales</taxon>
        <taxon>Hymenobacteraceae</taxon>
        <taxon>Hymenobacter</taxon>
    </lineage>
</organism>
<protein>
    <recommendedName>
        <fullName evidence="1">Bacterial repeat domain-containing protein</fullName>
    </recommendedName>
</protein>
<evidence type="ECO:0000313" key="2">
    <source>
        <dbReference type="EMBL" id="GAA3970285.1"/>
    </source>
</evidence>
<dbReference type="EMBL" id="BAABDI010000008">
    <property type="protein sequence ID" value="GAA3970285.1"/>
    <property type="molecule type" value="Genomic_DNA"/>
</dbReference>
<feature type="domain" description="Bacterial repeat" evidence="1">
    <location>
        <begin position="945"/>
        <end position="1015"/>
    </location>
</feature>
<dbReference type="NCBIfam" id="TIGR02543">
    <property type="entry name" value="List_Bact_rpt"/>
    <property type="match status" value="2"/>
</dbReference>
<dbReference type="RefSeq" id="WP_345122712.1">
    <property type="nucleotide sequence ID" value="NZ_BAABDI010000008.1"/>
</dbReference>
<sequence>MGTGLLLLAPAGAVRAQSRILFVGNSFTHGFVAPVLNYNTAAIIDENFGLPPSSPRYESDGSGPWGGVPGIFKKLTDQAGLNYEVHIEAINGVGLAYHYTNALSVIQRAGWNQVVLQELSTGPLPTSKGGQPVDFFDYSTRLEQAVHSVNATAKVYLFETWARADLTYPANQPYSGQPITAMGTDLHNAYYQAYAQNGRFEVVAPVGDAWQLAIQTGVAMANPYSPTAGQLDLWSNFFHASKWGSYLGACVLFYQITGVDPRTLGAGEIAAADLGIAPADAVALQQVAYNQVNIGASTSTYSLTATAVGSGTVSKNPDQRSYLSGANVSLTATPAAGFQFSGWSGDATGTANPLTVAMTANKAITATFTPASPTSYTLNTATSGSGTVARSPDQATYPNGASVSLTATPAAGFTFTGWSGDATGTTNPLSVSMTANKTITATFSTSTAPPQVTGFTLVNADNEQDIQVLTSGATLNLATLPTRNLNVRANTNPATVGSVAFALSGPQPQTQTDAVAPYALLPDVAGNYPAWTPPVGSYSLTATPYTGSGGSGQTFYRAVNVNGGAIVLDGQSWAASASTTNFQLTGRAFANQNVALSPATDATRASMIRSSVFGTSITATFSSVPAATYNVYLYVWEDNSPETYDVTVQGQVVLRNYNSGAAGHWDRLGPYAATVSNGSLSIGTAGGYANLSGIELWQQGTTTGVAGTSLTVNFSVTDQAPPAQYSLTVTTAGNGTVSKSPDQLTYSSGSTVTLTATPAAGQQFTGWSGAATGNTNPLSVSMTANKTITATFAAIPVAYTLTTAVVGSGTVTPSPNQATYFSGAIVSLTAAPAAGFAFSGWSGDATGTTNPLSVSMTANKNITATFTALPQFTLGISLVGSGTVTPSPNQATYSSGATVSLTATPAAGFAFSGWSGDATGTTNPLSVTMNANKAITATFAALPQYTLGVTVIGSGTVTPSPNQITYVSGSTVTLTATPAVGFGFSGWSGSATGTANPLSVAMTANKTITATFTASSGSGLTFYRALNINGNALVLDGQNWEASSGVANFTVTGTRFANQNVALNPATDAPRASMIRSSVYGLIIDATLRNVPTGTYAVYAYVWEDNNPEVFSVRVQGKVVLSNFNSGSAGRWSRLGPYTTSVTSTGTLVVSTTGGYANLSGIEVWRQNPAAAARTVGASGFGSAAQLALPVKADVAGSSIPAEARLTAAEGTTVPQIFPNPSHDGRFWMLLPTDFQGEVSYSLVSAMGARLAHGQLAGTTQPLPLDFSHEMLASGLYYLLLEGQTQSAQLKLVRP</sequence>
<feature type="domain" description="Bacterial repeat" evidence="1">
    <location>
        <begin position="799"/>
        <end position="868"/>
    </location>
</feature>
<feature type="domain" description="Bacterial repeat" evidence="1">
    <location>
        <begin position="725"/>
        <end position="795"/>
    </location>
</feature>
<dbReference type="Pfam" id="PF18998">
    <property type="entry name" value="Flg_new_2"/>
    <property type="match status" value="6"/>
</dbReference>
<comment type="caution">
    <text evidence="2">The sequence shown here is derived from an EMBL/GenBank/DDBJ whole genome shotgun (WGS) entry which is preliminary data.</text>
</comment>
<gene>
    <name evidence="2" type="ORF">GCM10022407_15170</name>
</gene>
<dbReference type="InterPro" id="IPR036514">
    <property type="entry name" value="SGNH_hydro_sf"/>
</dbReference>
<proteinExistence type="predicted"/>
<feature type="domain" description="Bacterial repeat" evidence="1">
    <location>
        <begin position="376"/>
        <end position="445"/>
    </location>
</feature>
<dbReference type="Proteomes" id="UP001501556">
    <property type="component" value="Unassembled WGS sequence"/>
</dbReference>
<feature type="domain" description="Bacterial repeat" evidence="1">
    <location>
        <begin position="876"/>
        <end position="941"/>
    </location>
</feature>
<evidence type="ECO:0000259" key="1">
    <source>
        <dbReference type="Pfam" id="PF18998"/>
    </source>
</evidence>
<name>A0ABP7PRZ9_9BACT</name>
<dbReference type="InterPro" id="IPR013378">
    <property type="entry name" value="InlB-like_B-rpt"/>
</dbReference>